<dbReference type="RefSeq" id="WP_072857517.1">
    <property type="nucleotide sequence ID" value="NZ_FQUE01000005.1"/>
</dbReference>
<reference evidence="4" key="1">
    <citation type="submission" date="2016-11" db="EMBL/GenBank/DDBJ databases">
        <authorList>
            <person name="Varghese N."/>
            <person name="Submissions S."/>
        </authorList>
    </citation>
    <scope>NUCLEOTIDE SEQUENCE [LARGE SCALE GENOMIC DNA]</scope>
    <source>
        <strain evidence="4">DSM 29326</strain>
    </source>
</reference>
<dbReference type="SUPFAM" id="SSF48557">
    <property type="entry name" value="L-aspartase-like"/>
    <property type="match status" value="1"/>
</dbReference>
<dbReference type="PRINTS" id="PR00145">
    <property type="entry name" value="ARGSUCLYASE"/>
</dbReference>
<organism evidence="3 4">
    <name type="scientific">Loktanella atrilutea</name>
    <dbReference type="NCBI Taxonomy" id="366533"/>
    <lineage>
        <taxon>Bacteria</taxon>
        <taxon>Pseudomonadati</taxon>
        <taxon>Pseudomonadota</taxon>
        <taxon>Alphaproteobacteria</taxon>
        <taxon>Rhodobacterales</taxon>
        <taxon>Roseobacteraceae</taxon>
        <taxon>Loktanella</taxon>
    </lineage>
</organism>
<dbReference type="Proteomes" id="UP000183987">
    <property type="component" value="Unassembled WGS sequence"/>
</dbReference>
<gene>
    <name evidence="3" type="ORF">SAMN05444339_105178</name>
</gene>
<dbReference type="OrthoDB" id="9768878at2"/>
<dbReference type="GO" id="GO:0016853">
    <property type="term" value="F:isomerase activity"/>
    <property type="evidence" value="ECO:0007669"/>
    <property type="project" value="UniProtKB-KW"/>
</dbReference>
<keyword evidence="4" id="KW-1185">Reference proteome</keyword>
<dbReference type="PANTHER" id="PTHR43172">
    <property type="entry name" value="ADENYLOSUCCINATE LYASE"/>
    <property type="match status" value="1"/>
</dbReference>
<dbReference type="EMBL" id="FQUE01000005">
    <property type="protein sequence ID" value="SHF35940.1"/>
    <property type="molecule type" value="Genomic_DNA"/>
</dbReference>
<dbReference type="NCBIfam" id="NF004631">
    <property type="entry name" value="PRK05975.1"/>
    <property type="match status" value="1"/>
</dbReference>
<dbReference type="Gene3D" id="1.20.200.10">
    <property type="entry name" value="Fumarase/aspartase (Central domain)"/>
    <property type="match status" value="1"/>
</dbReference>
<protein>
    <submittedName>
        <fullName evidence="3">3-carboxy-cis,cis-muconate cycloisomerase</fullName>
    </submittedName>
</protein>
<dbReference type="InterPro" id="IPR008948">
    <property type="entry name" value="L-Aspartase-like"/>
</dbReference>
<dbReference type="AlphaFoldDB" id="A0A1M5B0G8"/>
<dbReference type="PANTHER" id="PTHR43172:SF2">
    <property type="entry name" value="ADENYLOSUCCINATE LYASE C-TERMINAL DOMAIN-CONTAINING PROTEIN"/>
    <property type="match status" value="1"/>
</dbReference>
<evidence type="ECO:0000313" key="3">
    <source>
        <dbReference type="EMBL" id="SHF35940.1"/>
    </source>
</evidence>
<keyword evidence="3" id="KW-0413">Isomerase</keyword>
<name>A0A1M5B0G8_LOKAT</name>
<dbReference type="InterPro" id="IPR000362">
    <property type="entry name" value="Fumarate_lyase_fam"/>
</dbReference>
<evidence type="ECO:0000256" key="1">
    <source>
        <dbReference type="ARBA" id="ARBA00034772"/>
    </source>
</evidence>
<dbReference type="STRING" id="366533.SAMN05444339_105178"/>
<sequence length="354" mass="36815">MTFANALYDGLFADPQIATLWSAEAQIAHMRAFEAAFSRAMGQAGRFDATLAVQAADHIADCTIDVATLSAGCASDGLPVPALIKLLKAGAGNAGQAIHTGATSQDVLDTGLALTLRETSDLIDDRLAALAAGLVDLSDRFGAVPLMGRTRMQAALPVTVADRIRLWRAPLVDHRARLTLARAQTERLSLSGPTGTGDFTDVAAPMAQALGLTTAPVSWHTDRSGIVEYANLLALISGSLGKMGQDITLMAQQGLAEVAIAGGGSSSAMAHKQNPILAELLVTLARFNAGQAGLMQQAMVHEQERSGAAWALEWMVLPLMAQATGRALTAAADLTSCITGMGTPGLQEEPHKTV</sequence>
<proteinExistence type="inferred from homology"/>
<dbReference type="PRINTS" id="PR00149">
    <property type="entry name" value="FUMRATELYASE"/>
</dbReference>
<comment type="similarity">
    <text evidence="1">Belongs to the class-II fumarase/aspartase family.</text>
</comment>
<accession>A0A1M5B0G8</accession>
<dbReference type="InterPro" id="IPR022761">
    <property type="entry name" value="Fumarate_lyase_N"/>
</dbReference>
<feature type="domain" description="Fumarate lyase N-terminal" evidence="2">
    <location>
        <begin position="33"/>
        <end position="284"/>
    </location>
</feature>
<evidence type="ECO:0000259" key="2">
    <source>
        <dbReference type="Pfam" id="PF00206"/>
    </source>
</evidence>
<evidence type="ECO:0000313" key="4">
    <source>
        <dbReference type="Proteomes" id="UP000183987"/>
    </source>
</evidence>
<dbReference type="Pfam" id="PF00206">
    <property type="entry name" value="Lyase_1"/>
    <property type="match status" value="1"/>
</dbReference>